<name>G9ZIJ2_9GAMM</name>
<dbReference type="AlphaFoldDB" id="G9ZIJ2"/>
<dbReference type="EMBL" id="AGCM01000148">
    <property type="protein sequence ID" value="EHM52001.1"/>
    <property type="molecule type" value="Genomic_DNA"/>
</dbReference>
<dbReference type="HOGENOM" id="CLU_053305_1_1_6"/>
<dbReference type="STRING" id="797473.HMPREF9080_02616"/>
<dbReference type="PANTHER" id="PTHR39965">
    <property type="entry name" value="CRISPR SYSTEM CMR SUBUNIT CMR6"/>
    <property type="match status" value="1"/>
</dbReference>
<accession>G9ZIJ2</accession>
<evidence type="ECO:0000256" key="1">
    <source>
        <dbReference type="ARBA" id="ARBA00023118"/>
    </source>
</evidence>
<protein>
    <submittedName>
        <fullName evidence="3">CRISPR-associated RAMP protein, Cmr6 family</fullName>
    </submittedName>
</protein>
<dbReference type="RefSeq" id="WP_006986608.1">
    <property type="nucleotide sequence ID" value="NZ_JH417958.1"/>
</dbReference>
<dbReference type="InterPro" id="IPR005537">
    <property type="entry name" value="RAMP_III_fam"/>
</dbReference>
<sequence>MTILMRPALHTITRNTRDAHAGLLQQRGLPIWEKNEKTEKYKLIERITHTTVPDHYHLALARWIGLTRNNNRFTSTVLHCENRLYIGLATGNTLETGVHTHHSYGVPYLPGSSIKGAVRHYAEQNGLAPAYLDELFGSDSETGELSGALVWHDAWWLPRNERDRPYISEVVTVHHQEYYNGKTPQTDGSESPIPNQQIATGGAYYFVIEGAPDWTRYALGLLNATLEHQGLGSKTASGYGYFRSDNNAAYDKRINDIHNLLIKN</sequence>
<organism evidence="3 4">
    <name type="scientific">Cardiobacterium valvarum F0432</name>
    <dbReference type="NCBI Taxonomy" id="797473"/>
    <lineage>
        <taxon>Bacteria</taxon>
        <taxon>Pseudomonadati</taxon>
        <taxon>Pseudomonadota</taxon>
        <taxon>Gammaproteobacteria</taxon>
        <taxon>Cardiobacteriales</taxon>
        <taxon>Cardiobacteriaceae</taxon>
        <taxon>Cardiobacterium</taxon>
    </lineage>
</organism>
<feature type="domain" description="CRISPR type III-associated protein" evidence="2">
    <location>
        <begin position="79"/>
        <end position="243"/>
    </location>
</feature>
<keyword evidence="1" id="KW-0051">Antiviral defense</keyword>
<dbReference type="Proteomes" id="UP000004750">
    <property type="component" value="Unassembled WGS sequence"/>
</dbReference>
<dbReference type="InterPro" id="IPR010172">
    <property type="entry name" value="CRISPR-assoc_prot_TM1791"/>
</dbReference>
<comment type="caution">
    <text evidence="3">The sequence shown here is derived from an EMBL/GenBank/DDBJ whole genome shotgun (WGS) entry which is preliminary data.</text>
</comment>
<proteinExistence type="predicted"/>
<dbReference type="GO" id="GO:0051607">
    <property type="term" value="P:defense response to virus"/>
    <property type="evidence" value="ECO:0007669"/>
    <property type="project" value="UniProtKB-KW"/>
</dbReference>
<evidence type="ECO:0000313" key="4">
    <source>
        <dbReference type="Proteomes" id="UP000004750"/>
    </source>
</evidence>
<evidence type="ECO:0000313" key="3">
    <source>
        <dbReference type="EMBL" id="EHM52001.1"/>
    </source>
</evidence>
<gene>
    <name evidence="3" type="ORF">HMPREF9080_02616</name>
</gene>
<dbReference type="Pfam" id="PF03787">
    <property type="entry name" value="RAMPs"/>
    <property type="match status" value="1"/>
</dbReference>
<evidence type="ECO:0000259" key="2">
    <source>
        <dbReference type="Pfam" id="PF03787"/>
    </source>
</evidence>
<reference evidence="3 4" key="1">
    <citation type="submission" date="2011-08" db="EMBL/GenBank/DDBJ databases">
        <authorList>
            <person name="Weinstock G."/>
            <person name="Sodergren E."/>
            <person name="Clifton S."/>
            <person name="Fulton L."/>
            <person name="Fulton B."/>
            <person name="Courtney L."/>
            <person name="Fronick C."/>
            <person name="Harrison M."/>
            <person name="Strong C."/>
            <person name="Farmer C."/>
            <person name="Delahaunty K."/>
            <person name="Markovic C."/>
            <person name="Hall O."/>
            <person name="Minx P."/>
            <person name="Tomlinson C."/>
            <person name="Mitreva M."/>
            <person name="Hou S."/>
            <person name="Chen J."/>
            <person name="Wollam A."/>
            <person name="Pepin K.H."/>
            <person name="Johnson M."/>
            <person name="Bhonagiri V."/>
            <person name="Zhang X."/>
            <person name="Suruliraj S."/>
            <person name="Warren W."/>
            <person name="Chinwalla A."/>
            <person name="Mardis E.R."/>
            <person name="Wilson R.K."/>
        </authorList>
    </citation>
    <scope>NUCLEOTIDE SEQUENCE [LARGE SCALE GENOMIC DNA]</scope>
    <source>
        <strain evidence="3 4">F0432</strain>
    </source>
</reference>
<dbReference type="PANTHER" id="PTHR39965:SF1">
    <property type="entry name" value="CRISPR SYSTEM CMR SUBUNIT CMR6"/>
    <property type="match status" value="1"/>
</dbReference>